<name>A0ABU8LLG9_9MICO</name>
<dbReference type="Proteomes" id="UP001366085">
    <property type="component" value="Unassembled WGS sequence"/>
</dbReference>
<evidence type="ECO:0000256" key="1">
    <source>
        <dbReference type="SAM" id="MobiDB-lite"/>
    </source>
</evidence>
<reference evidence="3 4" key="1">
    <citation type="submission" date="2024-02" db="EMBL/GenBank/DDBJ databases">
        <authorList>
            <person name="Saticioglu I.B."/>
        </authorList>
    </citation>
    <scope>NUCLEOTIDE SEQUENCE [LARGE SCALE GENOMIC DNA]</scope>
    <source>
        <strain evidence="3 4">Mu-43</strain>
    </source>
</reference>
<dbReference type="SMART" id="SM00507">
    <property type="entry name" value="HNHc"/>
    <property type="match status" value="1"/>
</dbReference>
<evidence type="ECO:0000313" key="4">
    <source>
        <dbReference type="Proteomes" id="UP001366085"/>
    </source>
</evidence>
<accession>A0ABU8LLG9</accession>
<dbReference type="InterPro" id="IPR003870">
    <property type="entry name" value="DUF222"/>
</dbReference>
<organism evidence="3 4">
    <name type="scientific">Microbacterium istanbulense</name>
    <dbReference type="NCBI Taxonomy" id="3122049"/>
    <lineage>
        <taxon>Bacteria</taxon>
        <taxon>Bacillati</taxon>
        <taxon>Actinomycetota</taxon>
        <taxon>Actinomycetes</taxon>
        <taxon>Micrococcales</taxon>
        <taxon>Microbacteriaceae</taxon>
        <taxon>Microbacterium</taxon>
    </lineage>
</organism>
<dbReference type="RefSeq" id="WP_337319600.1">
    <property type="nucleotide sequence ID" value="NZ_JBBDGN010000007.1"/>
</dbReference>
<evidence type="ECO:0000313" key="3">
    <source>
        <dbReference type="EMBL" id="MEJ1091771.1"/>
    </source>
</evidence>
<dbReference type="Pfam" id="PF02720">
    <property type="entry name" value="DUF222"/>
    <property type="match status" value="1"/>
</dbReference>
<dbReference type="InterPro" id="IPR003615">
    <property type="entry name" value="HNH_nuc"/>
</dbReference>
<feature type="region of interest" description="Disordered" evidence="1">
    <location>
        <begin position="115"/>
        <end position="144"/>
    </location>
</feature>
<dbReference type="CDD" id="cd00085">
    <property type="entry name" value="HNHc"/>
    <property type="match status" value="1"/>
</dbReference>
<gene>
    <name evidence="3" type="ORF">WDU93_08685</name>
</gene>
<comment type="caution">
    <text evidence="3">The sequence shown here is derived from an EMBL/GenBank/DDBJ whole genome shotgun (WGS) entry which is preliminary data.</text>
</comment>
<proteinExistence type="predicted"/>
<keyword evidence="4" id="KW-1185">Reference proteome</keyword>
<sequence>MDYFSDITSRIASLRALVGDVACASELPHSVEALDDASTVELMSLSGELAAFADQLCAVGAAVIARRSERSAGVTGVAQSRGHRNAVSFVQELTGTTRAEAAKHVRVGESLLEHEATAAAPQAESDEPPGSQQTTTDPSRPPWHACLSRAVFTGALTSAQHDAIRRGLGTPPERDDNADATAAAHAAWALAAEQLISEAAARTVEELIRTARTVRDQLDPEGAHARFEARHLGRSFRTYTDADGIYHGHFTFEDEGFAWVRAIVDAALRPRRGGPRFVDADERAGADELTADPRSNDQLAYDLLLDVLRAGALADATDVFGTRQAGIRIVHVAPRTGEAAPPVPILEDDGSSMPSWLVATHSCDAGRVPVTVDASGRPLDVGREQRLFTPRQRVALAVRDGGCVWRGCDRPASYCEAHHIDEWVADHGRTDIDRGVLLCRYHHMTLHNGGWRITTADGDAEEFLLHPPGGRDPVPLPQRLARRYLWGVEPPPKRFRTVA</sequence>
<feature type="domain" description="HNH nuclease" evidence="2">
    <location>
        <begin position="391"/>
        <end position="444"/>
    </location>
</feature>
<dbReference type="EMBL" id="JBBDGN010000007">
    <property type="protein sequence ID" value="MEJ1091771.1"/>
    <property type="molecule type" value="Genomic_DNA"/>
</dbReference>
<protein>
    <submittedName>
        <fullName evidence="3">DUF222 domain-containing protein</fullName>
    </submittedName>
</protein>
<evidence type="ECO:0000259" key="2">
    <source>
        <dbReference type="SMART" id="SM00507"/>
    </source>
</evidence>